<evidence type="ECO:0000313" key="2">
    <source>
        <dbReference type="EMBL" id="KAL2633748.1"/>
    </source>
</evidence>
<name>A0ABD1YSU7_9MARC</name>
<dbReference type="PANTHER" id="PTHR15319:SF1">
    <property type="entry name" value="TATA BOX-BINDING PROTEIN-ASSOCIATED FACTOR RNA POLYMERASE I SUBUNIT C"/>
    <property type="match status" value="1"/>
</dbReference>
<dbReference type="PANTHER" id="PTHR15319">
    <property type="entry name" value="TATA BOX-BINDING PROTEIN ASSOCIATED FACTOR RNA POLYMERASE I SUBUNIT C"/>
    <property type="match status" value="1"/>
</dbReference>
<organism evidence="2 3">
    <name type="scientific">Riccia fluitans</name>
    <dbReference type="NCBI Taxonomy" id="41844"/>
    <lineage>
        <taxon>Eukaryota</taxon>
        <taxon>Viridiplantae</taxon>
        <taxon>Streptophyta</taxon>
        <taxon>Embryophyta</taxon>
        <taxon>Marchantiophyta</taxon>
        <taxon>Marchantiopsida</taxon>
        <taxon>Marchantiidae</taxon>
        <taxon>Marchantiales</taxon>
        <taxon>Ricciaceae</taxon>
        <taxon>Riccia</taxon>
    </lineage>
</organism>
<reference evidence="2 3" key="1">
    <citation type="submission" date="2024-09" db="EMBL/GenBank/DDBJ databases">
        <title>Chromosome-scale assembly of Riccia fluitans.</title>
        <authorList>
            <person name="Paukszto L."/>
            <person name="Sawicki J."/>
            <person name="Karawczyk K."/>
            <person name="Piernik-Szablinska J."/>
            <person name="Szczecinska M."/>
            <person name="Mazdziarz M."/>
        </authorList>
    </citation>
    <scope>NUCLEOTIDE SEQUENCE [LARGE SCALE GENOMIC DNA]</scope>
    <source>
        <strain evidence="2">Rf_01</strain>
        <tissue evidence="2">Aerial parts of the thallus</tissue>
    </source>
</reference>
<protein>
    <submittedName>
        <fullName evidence="2">Uncharacterized protein</fullName>
    </submittedName>
</protein>
<evidence type="ECO:0000313" key="3">
    <source>
        <dbReference type="Proteomes" id="UP001605036"/>
    </source>
</evidence>
<dbReference type="InterPro" id="IPR038801">
    <property type="entry name" value="TAF1C"/>
</dbReference>
<sequence>MAKRGAETEGLYQLETAKAGTLEATQGGFPPWCMGSTFSPPQLIISDVFPLIFGQVDKPECIISTGQEIKFEEATTSETSEQTKSFLLSSTEPFVPSGLLQDYLEEDVALHKEDSDQKHLYRGNRLENVKCMDGNIVLFFPCGKIGERIGGSLCYPGSDGVWYPIRKSPGGGDSGDLDEPQLSVSPSFGQPILQLSSARTQPDVVDRREYIYIAARTLYQAHFCVVLREVKCIRFVATYAASFQTHVSHVTWNPHLDQEAAVLLKNGEVSLFDVSVGKNFHSNHIMDVKAKITLESPARLLRAKLTAVDDDAKLGYDDSVSALTVVVYEPREDQDAVNENLENETWWRCEFAWHPQILFVSGLHNVVKLDFRGELLSAFSAEGSACMKKKCFCELSVVAEVGVSNSLSRFCHTKLRKEQILAFVRTEYDGMCKFSVATEKHLMLFDARRVGAPVLQWEHGMQEDPPNLLLMLRASALESRLDEGKLKIYQNGRIIVAVSYRSGDMRLFFYGSKGARESFMQKSYSTGNDFEGYEWNDVAFAWEMPVKLTPPKTATSDWRDVLRMPAVQSTKKVHTSVEAEEVECISGIIISTHQLSERSASNMRRGFTVLQLTGLGDILLQQYKASDQSKVAPNVRTDSAFKAQEEKEMWETQKPRLLVLTAFFKYMRTGSTIAASDAGQGMLSGGVENGAICNNSSKVDGIFQNSTESVRSPGVEMEKFSEIRFRSQLKTVLHHLSVPLSMFEVAHTVLRMGLPPSWSPSIAGLPSDLESRRQKGHKLSSFLPLIYSGQTSDGAEEIEVELPDGCSVDRPEKSGREKKIIPGEKLFLEGCRNVENGFKDLKEKSVPAIISLSDPKEDWFKSELDNHTLRYEISMNIFDEPQSTDQSTAVDKAEKSASVAEPDEDVGSFFSRERLCTLVAGKPLTDQGKHEGNRLTIMEGEICPIKLSYTSRSVGGTEIPLEEQLEEQEWTALESLQAQLRNWQEKFKSYARFCKLCSLQTPDSFF</sequence>
<dbReference type="EMBL" id="JBHFFA010000003">
    <property type="protein sequence ID" value="KAL2633748.1"/>
    <property type="molecule type" value="Genomic_DNA"/>
</dbReference>
<dbReference type="Proteomes" id="UP001605036">
    <property type="component" value="Unassembled WGS sequence"/>
</dbReference>
<proteinExistence type="predicted"/>
<accession>A0ABD1YSU7</accession>
<feature type="region of interest" description="Disordered" evidence="1">
    <location>
        <begin position="880"/>
        <end position="903"/>
    </location>
</feature>
<comment type="caution">
    <text evidence="2">The sequence shown here is derived from an EMBL/GenBank/DDBJ whole genome shotgun (WGS) entry which is preliminary data.</text>
</comment>
<evidence type="ECO:0000256" key="1">
    <source>
        <dbReference type="SAM" id="MobiDB-lite"/>
    </source>
</evidence>
<gene>
    <name evidence="2" type="ORF">R1flu_005227</name>
</gene>
<keyword evidence="3" id="KW-1185">Reference proteome</keyword>
<dbReference type="AlphaFoldDB" id="A0ABD1YSU7"/>